<dbReference type="EMBL" id="JBBNAF010000026">
    <property type="protein sequence ID" value="KAK9082400.1"/>
    <property type="molecule type" value="Genomic_DNA"/>
</dbReference>
<sequence length="175" mass="18764">MAVENAPRFQTGFRNDREAAGSRFASADELHTSHDQQLQKILRWLRAQVTLSSSMSAALVIQAGCVFTVHNPPEKLLVQAGPAVTEVTHVRAAIVPHIPETPAEDTPSIPIDTGVKATVEDVALAYIDGRRQMVCSLLGGHGGAQLVTEEPSSSRRSPARHGGAQFVVEEPNPTE</sequence>
<evidence type="ECO:0000256" key="1">
    <source>
        <dbReference type="SAM" id="MobiDB-lite"/>
    </source>
</evidence>
<gene>
    <name evidence="2" type="ORF">Syun_031279</name>
</gene>
<protein>
    <submittedName>
        <fullName evidence="2">Uncharacterized protein</fullName>
    </submittedName>
</protein>
<keyword evidence="3" id="KW-1185">Reference proteome</keyword>
<feature type="region of interest" description="Disordered" evidence="1">
    <location>
        <begin position="145"/>
        <end position="175"/>
    </location>
</feature>
<evidence type="ECO:0000313" key="3">
    <source>
        <dbReference type="Proteomes" id="UP001420932"/>
    </source>
</evidence>
<accession>A0AAP0DZK3</accession>
<proteinExistence type="predicted"/>
<reference evidence="2 3" key="1">
    <citation type="submission" date="2024-01" db="EMBL/GenBank/DDBJ databases">
        <title>Genome assemblies of Stephania.</title>
        <authorList>
            <person name="Yang L."/>
        </authorList>
    </citation>
    <scope>NUCLEOTIDE SEQUENCE [LARGE SCALE GENOMIC DNA]</scope>
    <source>
        <strain evidence="2">YNDBR</strain>
        <tissue evidence="2">Leaf</tissue>
    </source>
</reference>
<dbReference type="Proteomes" id="UP001420932">
    <property type="component" value="Unassembled WGS sequence"/>
</dbReference>
<name>A0AAP0DZK3_9MAGN</name>
<evidence type="ECO:0000313" key="2">
    <source>
        <dbReference type="EMBL" id="KAK9082400.1"/>
    </source>
</evidence>
<comment type="caution">
    <text evidence="2">The sequence shown here is derived from an EMBL/GenBank/DDBJ whole genome shotgun (WGS) entry which is preliminary data.</text>
</comment>
<organism evidence="2 3">
    <name type="scientific">Stephania yunnanensis</name>
    <dbReference type="NCBI Taxonomy" id="152371"/>
    <lineage>
        <taxon>Eukaryota</taxon>
        <taxon>Viridiplantae</taxon>
        <taxon>Streptophyta</taxon>
        <taxon>Embryophyta</taxon>
        <taxon>Tracheophyta</taxon>
        <taxon>Spermatophyta</taxon>
        <taxon>Magnoliopsida</taxon>
        <taxon>Ranunculales</taxon>
        <taxon>Menispermaceae</taxon>
        <taxon>Menispermoideae</taxon>
        <taxon>Cissampelideae</taxon>
        <taxon>Stephania</taxon>
    </lineage>
</organism>
<dbReference type="AlphaFoldDB" id="A0AAP0DZK3"/>